<keyword evidence="1" id="KW-1133">Transmembrane helix</keyword>
<evidence type="ECO:0000256" key="2">
    <source>
        <dbReference type="SAM" id="SignalP"/>
    </source>
</evidence>
<keyword evidence="4" id="KW-1185">Reference proteome</keyword>
<feature type="signal peptide" evidence="2">
    <location>
        <begin position="1"/>
        <end position="21"/>
    </location>
</feature>
<reference evidence="3 4" key="1">
    <citation type="journal article" date="2023" name="Sci. Data">
        <title>Genome assembly of the Korean intertidal mud-creeper Batillaria attramentaria.</title>
        <authorList>
            <person name="Patra A.K."/>
            <person name="Ho P.T."/>
            <person name="Jun S."/>
            <person name="Lee S.J."/>
            <person name="Kim Y."/>
            <person name="Won Y.J."/>
        </authorList>
    </citation>
    <scope>NUCLEOTIDE SEQUENCE [LARGE SCALE GENOMIC DNA]</scope>
    <source>
        <strain evidence="3">Wonlab-2016</strain>
    </source>
</reference>
<accession>A0ABD0JTW7</accession>
<organism evidence="3 4">
    <name type="scientific">Batillaria attramentaria</name>
    <dbReference type="NCBI Taxonomy" id="370345"/>
    <lineage>
        <taxon>Eukaryota</taxon>
        <taxon>Metazoa</taxon>
        <taxon>Spiralia</taxon>
        <taxon>Lophotrochozoa</taxon>
        <taxon>Mollusca</taxon>
        <taxon>Gastropoda</taxon>
        <taxon>Caenogastropoda</taxon>
        <taxon>Sorbeoconcha</taxon>
        <taxon>Cerithioidea</taxon>
        <taxon>Batillariidae</taxon>
        <taxon>Batillaria</taxon>
    </lineage>
</organism>
<evidence type="ECO:0000313" key="4">
    <source>
        <dbReference type="Proteomes" id="UP001519460"/>
    </source>
</evidence>
<dbReference type="EMBL" id="JACVVK020000332">
    <property type="protein sequence ID" value="KAK7478139.1"/>
    <property type="molecule type" value="Genomic_DNA"/>
</dbReference>
<dbReference type="Proteomes" id="UP001519460">
    <property type="component" value="Unassembled WGS sequence"/>
</dbReference>
<keyword evidence="1" id="KW-0472">Membrane</keyword>
<evidence type="ECO:0000313" key="3">
    <source>
        <dbReference type="EMBL" id="KAK7478139.1"/>
    </source>
</evidence>
<keyword evidence="2" id="KW-0732">Signal</keyword>
<feature type="chain" id="PRO_5044771288" evidence="2">
    <location>
        <begin position="22"/>
        <end position="139"/>
    </location>
</feature>
<feature type="transmembrane region" description="Helical" evidence="1">
    <location>
        <begin position="26"/>
        <end position="47"/>
    </location>
</feature>
<dbReference type="AlphaFoldDB" id="A0ABD0JTW7"/>
<proteinExistence type="predicted"/>
<keyword evidence="1" id="KW-0812">Transmembrane</keyword>
<feature type="transmembrane region" description="Helical" evidence="1">
    <location>
        <begin position="94"/>
        <end position="111"/>
    </location>
</feature>
<name>A0ABD0JTW7_9CAEN</name>
<gene>
    <name evidence="3" type="ORF">BaRGS_00030586</name>
</gene>
<comment type="caution">
    <text evidence="3">The sequence shown here is derived from an EMBL/GenBank/DDBJ whole genome shotgun (WGS) entry which is preliminary data.</text>
</comment>
<protein>
    <submittedName>
        <fullName evidence="3">Uncharacterized protein</fullName>
    </submittedName>
</protein>
<evidence type="ECO:0000256" key="1">
    <source>
        <dbReference type="SAM" id="Phobius"/>
    </source>
</evidence>
<sequence>MKTSTVLLVAALCATAAVVVADFDELLGAMVVAGMLNNGMGSCVAYGKNCQSNGNYQMRCCQYVGYSRMACRNGMCLQESSTELDKIQQVTMKTAVLCMLVALASMAPMVLGDGEDMLGALLLAGALSQNQVVTVWYTG</sequence>